<dbReference type="SUPFAM" id="SSF55729">
    <property type="entry name" value="Acyl-CoA N-acyltransferases (Nat)"/>
    <property type="match status" value="1"/>
</dbReference>
<dbReference type="Gene3D" id="3.40.630.30">
    <property type="match status" value="1"/>
</dbReference>
<dbReference type="PROSITE" id="PS51186">
    <property type="entry name" value="GNAT"/>
    <property type="match status" value="1"/>
</dbReference>
<evidence type="ECO:0000256" key="1">
    <source>
        <dbReference type="ARBA" id="ARBA00022679"/>
    </source>
</evidence>
<dbReference type="Proteomes" id="UP000307790">
    <property type="component" value="Unassembled WGS sequence"/>
</dbReference>
<dbReference type="InterPro" id="IPR000182">
    <property type="entry name" value="GNAT_dom"/>
</dbReference>
<dbReference type="AlphaFoldDB" id="A0A5R9IQA6"/>
<gene>
    <name evidence="3" type="ORF">FE810_04585</name>
</gene>
<accession>A0A5R9IQA6</accession>
<keyword evidence="4" id="KW-1185">Reference proteome</keyword>
<proteinExistence type="predicted"/>
<dbReference type="InterPro" id="IPR016181">
    <property type="entry name" value="Acyl_CoA_acyltransferase"/>
</dbReference>
<dbReference type="RefSeq" id="WP_138318854.1">
    <property type="nucleotide sequence ID" value="NZ_VCBC01000004.1"/>
</dbReference>
<keyword evidence="1 3" id="KW-0808">Transferase</keyword>
<dbReference type="GO" id="GO:0008080">
    <property type="term" value="F:N-acetyltransferase activity"/>
    <property type="evidence" value="ECO:0007669"/>
    <property type="project" value="InterPro"/>
</dbReference>
<protein>
    <submittedName>
        <fullName evidence="3">GNAT family N-acetyltransferase</fullName>
    </submittedName>
</protein>
<feature type="domain" description="N-acetyltransferase" evidence="2">
    <location>
        <begin position="4"/>
        <end position="202"/>
    </location>
</feature>
<dbReference type="EMBL" id="VCBC01000004">
    <property type="protein sequence ID" value="TLU66789.1"/>
    <property type="molecule type" value="Genomic_DNA"/>
</dbReference>
<dbReference type="PANTHER" id="PTHR13947:SF37">
    <property type="entry name" value="LD18367P"/>
    <property type="match status" value="1"/>
</dbReference>
<dbReference type="PANTHER" id="PTHR13947">
    <property type="entry name" value="GNAT FAMILY N-ACETYLTRANSFERASE"/>
    <property type="match status" value="1"/>
</dbReference>
<sequence>MSEIQIVRVTPALVASQLSALVELIYSSGPVAFDYVFTDGRKFLHYSVNKGRSQFGFQNHYVALIDGVIVGSVACFDRQQLIKMEVGCILDMLSVCRWNFPIAAKRGLAFECIVPKPEANALYLAHLGVVKNLRGQGIGQQLIEFVQQQAISENYQSVVLDVAHSNPKAEQLYLRQGFEKIASRESNIAPVVGHNRLRKLVLNQC</sequence>
<dbReference type="InterPro" id="IPR050769">
    <property type="entry name" value="NAT_camello-type"/>
</dbReference>
<organism evidence="3 4">
    <name type="scientific">Thalassotalea litorea</name>
    <dbReference type="NCBI Taxonomy" id="2020715"/>
    <lineage>
        <taxon>Bacteria</taxon>
        <taxon>Pseudomonadati</taxon>
        <taxon>Pseudomonadota</taxon>
        <taxon>Gammaproteobacteria</taxon>
        <taxon>Alteromonadales</taxon>
        <taxon>Colwelliaceae</taxon>
        <taxon>Thalassotalea</taxon>
    </lineage>
</organism>
<dbReference type="Pfam" id="PF00583">
    <property type="entry name" value="Acetyltransf_1"/>
    <property type="match status" value="1"/>
</dbReference>
<reference evidence="3 4" key="1">
    <citation type="submission" date="2019-05" db="EMBL/GenBank/DDBJ databases">
        <title>Genome sequences of Thalassotalea litorea 1K03283.</title>
        <authorList>
            <person name="Zhang D."/>
        </authorList>
    </citation>
    <scope>NUCLEOTIDE SEQUENCE [LARGE SCALE GENOMIC DNA]</scope>
    <source>
        <strain evidence="3 4">MCCC 1K03283</strain>
    </source>
</reference>
<dbReference type="CDD" id="cd04301">
    <property type="entry name" value="NAT_SF"/>
    <property type="match status" value="1"/>
</dbReference>
<evidence type="ECO:0000313" key="4">
    <source>
        <dbReference type="Proteomes" id="UP000307790"/>
    </source>
</evidence>
<dbReference type="OrthoDB" id="336415at2"/>
<evidence type="ECO:0000313" key="3">
    <source>
        <dbReference type="EMBL" id="TLU66789.1"/>
    </source>
</evidence>
<name>A0A5R9IQA6_9GAMM</name>
<evidence type="ECO:0000259" key="2">
    <source>
        <dbReference type="PROSITE" id="PS51186"/>
    </source>
</evidence>
<comment type="caution">
    <text evidence="3">The sequence shown here is derived from an EMBL/GenBank/DDBJ whole genome shotgun (WGS) entry which is preliminary data.</text>
</comment>